<gene>
    <name evidence="3" type="ORF">H9702_05295</name>
</gene>
<evidence type="ECO:0000313" key="3">
    <source>
        <dbReference type="EMBL" id="HJC36527.1"/>
    </source>
</evidence>
<sequence length="123" mass="13710">MTLDSFVALLSDTAWKLVPVAAVILLIYLIVFVHRLLGVLKNVNGTLKTVDQDLQKLEKPLQTVNELSETVDLVHEASRNAVRSALVTIIENASSIKDWIFSKKKEESQTEGIVAEEDAHEQK</sequence>
<keyword evidence="2" id="KW-0472">Membrane</keyword>
<evidence type="ECO:0000256" key="2">
    <source>
        <dbReference type="SAM" id="Phobius"/>
    </source>
</evidence>
<dbReference type="EMBL" id="DWWM01000032">
    <property type="protein sequence ID" value="HJC36527.1"/>
    <property type="molecule type" value="Genomic_DNA"/>
</dbReference>
<reference evidence="3" key="1">
    <citation type="journal article" date="2021" name="PeerJ">
        <title>Extensive microbial diversity within the chicken gut microbiome revealed by metagenomics and culture.</title>
        <authorList>
            <person name="Gilroy R."/>
            <person name="Ravi A."/>
            <person name="Getino M."/>
            <person name="Pursley I."/>
            <person name="Horton D.L."/>
            <person name="Alikhan N.F."/>
            <person name="Baker D."/>
            <person name="Gharbi K."/>
            <person name="Hall N."/>
            <person name="Watson M."/>
            <person name="Adriaenssens E.M."/>
            <person name="Foster-Nyarko E."/>
            <person name="Jarju S."/>
            <person name="Secka A."/>
            <person name="Antonio M."/>
            <person name="Oren A."/>
            <person name="Chaudhuri R.R."/>
            <person name="La Ragione R."/>
            <person name="Hildebrand F."/>
            <person name="Pallen M.J."/>
        </authorList>
    </citation>
    <scope>NUCLEOTIDE SEQUENCE</scope>
    <source>
        <strain evidence="3">CHK187-11901</strain>
    </source>
</reference>
<keyword evidence="2" id="KW-1133">Transmembrane helix</keyword>
<keyword evidence="3" id="KW-0418">Kinase</keyword>
<dbReference type="GO" id="GO:0016301">
    <property type="term" value="F:kinase activity"/>
    <property type="evidence" value="ECO:0007669"/>
    <property type="project" value="UniProtKB-KW"/>
</dbReference>
<evidence type="ECO:0000313" key="4">
    <source>
        <dbReference type="Proteomes" id="UP000823896"/>
    </source>
</evidence>
<keyword evidence="2" id="KW-0812">Transmembrane</keyword>
<accession>A0A9D2NQB6</accession>
<feature type="region of interest" description="Disordered" evidence="1">
    <location>
        <begin position="104"/>
        <end position="123"/>
    </location>
</feature>
<name>A0A9D2NQB6_9FIRM</name>
<organism evidence="3 4">
    <name type="scientific">Candidatus Merdibacter merdavium</name>
    <dbReference type="NCBI Taxonomy" id="2838692"/>
    <lineage>
        <taxon>Bacteria</taxon>
        <taxon>Bacillati</taxon>
        <taxon>Bacillota</taxon>
        <taxon>Erysipelotrichia</taxon>
        <taxon>Erysipelotrichales</taxon>
        <taxon>Erysipelotrichaceae</taxon>
        <taxon>Merdibacter</taxon>
    </lineage>
</organism>
<dbReference type="AlphaFoldDB" id="A0A9D2NQB6"/>
<evidence type="ECO:0000256" key="1">
    <source>
        <dbReference type="SAM" id="MobiDB-lite"/>
    </source>
</evidence>
<keyword evidence="3" id="KW-0808">Transferase</keyword>
<proteinExistence type="predicted"/>
<feature type="transmembrane region" description="Helical" evidence="2">
    <location>
        <begin position="20"/>
        <end position="38"/>
    </location>
</feature>
<feature type="compositionally biased region" description="Acidic residues" evidence="1">
    <location>
        <begin position="114"/>
        <end position="123"/>
    </location>
</feature>
<dbReference type="Proteomes" id="UP000823896">
    <property type="component" value="Unassembled WGS sequence"/>
</dbReference>
<reference evidence="3" key="2">
    <citation type="submission" date="2021-04" db="EMBL/GenBank/DDBJ databases">
        <authorList>
            <person name="Gilroy R."/>
        </authorList>
    </citation>
    <scope>NUCLEOTIDE SEQUENCE</scope>
    <source>
        <strain evidence="3">CHK187-11901</strain>
    </source>
</reference>
<comment type="caution">
    <text evidence="3">The sequence shown here is derived from an EMBL/GenBank/DDBJ whole genome shotgun (WGS) entry which is preliminary data.</text>
</comment>
<protein>
    <submittedName>
        <fullName evidence="3">Histidine kinase</fullName>
    </submittedName>
</protein>